<keyword evidence="5 10" id="KW-0812">Transmembrane</keyword>
<dbReference type="EMBL" id="JACHJF010000020">
    <property type="protein sequence ID" value="MBB5121691.1"/>
    <property type="molecule type" value="Genomic_DNA"/>
</dbReference>
<evidence type="ECO:0000256" key="7">
    <source>
        <dbReference type="ARBA" id="ARBA00022840"/>
    </source>
</evidence>
<dbReference type="Gene3D" id="3.40.50.300">
    <property type="entry name" value="P-loop containing nucleotide triphosphate hydrolases"/>
    <property type="match status" value="1"/>
</dbReference>
<keyword evidence="7" id="KW-0067">ATP-binding</keyword>
<dbReference type="InterPro" id="IPR003439">
    <property type="entry name" value="ABC_transporter-like_ATP-bd"/>
</dbReference>
<dbReference type="InterPro" id="IPR039421">
    <property type="entry name" value="Type_1_exporter"/>
</dbReference>
<dbReference type="FunFam" id="3.40.50.300:FF:001001">
    <property type="entry name" value="Multidrug ABC transporter ATP-binding protein"/>
    <property type="match status" value="1"/>
</dbReference>
<dbReference type="Proteomes" id="UP000528608">
    <property type="component" value="Unassembled WGS sequence"/>
</dbReference>
<accession>A0A2N8P0E1</accession>
<evidence type="ECO:0000256" key="9">
    <source>
        <dbReference type="ARBA" id="ARBA00023136"/>
    </source>
</evidence>
<dbReference type="GO" id="GO:0005524">
    <property type="term" value="F:ATP binding"/>
    <property type="evidence" value="ECO:0007669"/>
    <property type="project" value="UniProtKB-KW"/>
</dbReference>
<keyword evidence="15" id="KW-1185">Reference proteome</keyword>
<keyword evidence="2" id="KW-0813">Transport</keyword>
<dbReference type="InterPro" id="IPR003593">
    <property type="entry name" value="AAA+_ATPase"/>
</dbReference>
<dbReference type="PROSITE" id="PS50893">
    <property type="entry name" value="ABC_TRANSPORTER_2"/>
    <property type="match status" value="1"/>
</dbReference>
<feature type="domain" description="ABC transporter" evidence="11">
    <location>
        <begin position="343"/>
        <end position="575"/>
    </location>
</feature>
<dbReference type="GO" id="GO:0005886">
    <property type="term" value="C:plasma membrane"/>
    <property type="evidence" value="ECO:0007669"/>
    <property type="project" value="UniProtKB-SubCell"/>
</dbReference>
<dbReference type="SMART" id="SM00382">
    <property type="entry name" value="AAA"/>
    <property type="match status" value="1"/>
</dbReference>
<evidence type="ECO:0000256" key="1">
    <source>
        <dbReference type="ARBA" id="ARBA00004651"/>
    </source>
</evidence>
<dbReference type="PROSITE" id="PS50929">
    <property type="entry name" value="ABC_TM1F"/>
    <property type="match status" value="1"/>
</dbReference>
<reference evidence="15" key="1">
    <citation type="submission" date="2015-07" db="EMBL/GenBank/DDBJ databases">
        <authorList>
            <person name="Graham D.E."/>
            <person name="Giannone R.J."/>
            <person name="Gulvik C.A."/>
            <person name="Hettich R.L."/>
            <person name="Klingeman D.M."/>
            <person name="Mahan K.M."/>
            <person name="Parry R.J."/>
            <person name="Spain J.C."/>
        </authorList>
    </citation>
    <scope>NUCLEOTIDE SEQUENCE [LARGE SCALE GENOMIC DNA]</scope>
    <source>
        <strain evidence="15">ATCC 27428</strain>
    </source>
</reference>
<keyword evidence="8 10" id="KW-1133">Transmembrane helix</keyword>
<dbReference type="SUPFAM" id="SSF90123">
    <property type="entry name" value="ABC transporter transmembrane region"/>
    <property type="match status" value="1"/>
</dbReference>
<dbReference type="PANTHER" id="PTHR43394:SF1">
    <property type="entry name" value="ATP-BINDING CASSETTE SUB-FAMILY B MEMBER 10, MITOCHONDRIAL"/>
    <property type="match status" value="1"/>
</dbReference>
<sequence>MTLLPIASAKEVRSYARHLTLRHPARLAGVLVLHGLAAVSGLVAPQLLGGVIEDAGHGVDRAGRTALLILLFVVVQSALVATAAYASATLGEKVLAALREEFVGNVLALPLATVERAGTGDLVTRTTRDVDVLARTVRQAVPDTLIASVTILITLGALVMTSPLLVLPCLIAVPSLWPATRWYLARAREGYLRENATYSRITESLTETVDGARTVEALRLARRRLDRADADITEAYRAARYTLRLRTVFLPVSDVSYVLPVVATLVVGGLFHLHGHATLAEVTVATLYVQQLLGPVDQLLFWTGEIQVGGASLARLLGVDRRRHTAGPGPGPGTATPAEPGSLTVRSVRYAYRPGRDVLHGIDLDISPGERLAVVGPSGAGKSTLGRLLAGIHTPHSGSVSLAGTSLADLAPGELRHHVALVTQEHHVFRGTLRDNLLIAKADADDAELTAALKTVGATRWAAELGLDARIGSGAHPLSPAQAQQLSLARLLLTNPHTLVLDEATSLIPPGAARQLERSLAAVLEGRTVIAIAHRLHTAHDADRIVVMEDGRISEIGPHDALVRQGGVYAGLWNSWHGRVTQG</sequence>
<evidence type="ECO:0000259" key="11">
    <source>
        <dbReference type="PROSITE" id="PS50893"/>
    </source>
</evidence>
<gene>
    <name evidence="14" type="ORF">AF335_07855</name>
    <name evidence="13" type="ORF">FHS36_005160</name>
</gene>
<dbReference type="GO" id="GO:0015421">
    <property type="term" value="F:ABC-type oligopeptide transporter activity"/>
    <property type="evidence" value="ECO:0007669"/>
    <property type="project" value="TreeGrafter"/>
</dbReference>
<dbReference type="InterPro" id="IPR036640">
    <property type="entry name" value="ABC1_TM_sf"/>
</dbReference>
<reference evidence="13 16" key="3">
    <citation type="submission" date="2020-08" db="EMBL/GenBank/DDBJ databases">
        <title>Genomic Encyclopedia of Type Strains, Phase III (KMG-III): the genomes of soil and plant-associated and newly described type strains.</title>
        <authorList>
            <person name="Whitman W."/>
        </authorList>
    </citation>
    <scope>NUCLEOTIDE SEQUENCE [LARGE SCALE GENOMIC DNA]</scope>
    <source>
        <strain evidence="13 16">CECT 3259</strain>
    </source>
</reference>
<dbReference type="InterPro" id="IPR027417">
    <property type="entry name" value="P-loop_NTPase"/>
</dbReference>
<organism evidence="14 15">
    <name type="scientific">Streptomyces eurocidicus</name>
    <name type="common">Streptoverticillium eurocidicus</name>
    <dbReference type="NCBI Taxonomy" id="66423"/>
    <lineage>
        <taxon>Bacteria</taxon>
        <taxon>Bacillati</taxon>
        <taxon>Actinomycetota</taxon>
        <taxon>Actinomycetes</taxon>
        <taxon>Kitasatosporales</taxon>
        <taxon>Streptomycetaceae</taxon>
        <taxon>Streptomyces</taxon>
    </lineage>
</organism>
<dbReference type="PANTHER" id="PTHR43394">
    <property type="entry name" value="ATP-DEPENDENT PERMEASE MDL1, MITOCHONDRIAL"/>
    <property type="match status" value="1"/>
</dbReference>
<evidence type="ECO:0000313" key="16">
    <source>
        <dbReference type="Proteomes" id="UP000528608"/>
    </source>
</evidence>
<dbReference type="SUPFAM" id="SSF52540">
    <property type="entry name" value="P-loop containing nucleoside triphosphate hydrolases"/>
    <property type="match status" value="1"/>
</dbReference>
<keyword evidence="6" id="KW-0547">Nucleotide-binding</keyword>
<dbReference type="GO" id="GO:0016887">
    <property type="term" value="F:ATP hydrolysis activity"/>
    <property type="evidence" value="ECO:0007669"/>
    <property type="project" value="InterPro"/>
</dbReference>
<comment type="subcellular location">
    <subcellularLocation>
        <location evidence="1">Cell membrane</location>
        <topology evidence="1">Multi-pass membrane protein</topology>
    </subcellularLocation>
</comment>
<dbReference type="AlphaFoldDB" id="A0A2N8P0E1"/>
<dbReference type="InterPro" id="IPR011527">
    <property type="entry name" value="ABC1_TM_dom"/>
</dbReference>
<evidence type="ECO:0000256" key="5">
    <source>
        <dbReference type="ARBA" id="ARBA00022692"/>
    </source>
</evidence>
<dbReference type="OrthoDB" id="9806127at2"/>
<dbReference type="Gene3D" id="1.20.1560.10">
    <property type="entry name" value="ABC transporter type 1, transmembrane domain"/>
    <property type="match status" value="1"/>
</dbReference>
<evidence type="ECO:0000259" key="12">
    <source>
        <dbReference type="PROSITE" id="PS50929"/>
    </source>
</evidence>
<evidence type="ECO:0000256" key="3">
    <source>
        <dbReference type="ARBA" id="ARBA00022475"/>
    </source>
</evidence>
<dbReference type="Pfam" id="PF00664">
    <property type="entry name" value="ABC_membrane"/>
    <property type="match status" value="1"/>
</dbReference>
<dbReference type="RefSeq" id="WP_102917555.1">
    <property type="nucleotide sequence ID" value="NZ_JACHJF010000020.1"/>
</dbReference>
<dbReference type="Pfam" id="PF00005">
    <property type="entry name" value="ABC_tran"/>
    <property type="match status" value="1"/>
</dbReference>
<evidence type="ECO:0000313" key="15">
    <source>
        <dbReference type="Proteomes" id="UP000235945"/>
    </source>
</evidence>
<evidence type="ECO:0000256" key="4">
    <source>
        <dbReference type="ARBA" id="ARBA00022519"/>
    </source>
</evidence>
<evidence type="ECO:0000256" key="8">
    <source>
        <dbReference type="ARBA" id="ARBA00022989"/>
    </source>
</evidence>
<dbReference type="EMBL" id="LGUI01000002">
    <property type="protein sequence ID" value="PNE34483.1"/>
    <property type="molecule type" value="Genomic_DNA"/>
</dbReference>
<feature type="transmembrane region" description="Helical" evidence="10">
    <location>
        <begin position="145"/>
        <end position="173"/>
    </location>
</feature>
<dbReference type="CDD" id="cd07346">
    <property type="entry name" value="ABC_6TM_exporters"/>
    <property type="match status" value="1"/>
</dbReference>
<evidence type="ECO:0000256" key="6">
    <source>
        <dbReference type="ARBA" id="ARBA00022741"/>
    </source>
</evidence>
<name>A0A2N8P0E1_STREU</name>
<protein>
    <submittedName>
        <fullName evidence="13">ABC-type multidrug transport system fused ATPase/permease subunit</fullName>
    </submittedName>
    <submittedName>
        <fullName evidence="14">Multidrug ABC transporter ATPase</fullName>
    </submittedName>
</protein>
<evidence type="ECO:0000313" key="13">
    <source>
        <dbReference type="EMBL" id="MBB5121691.1"/>
    </source>
</evidence>
<keyword evidence="3" id="KW-1003">Cell membrane</keyword>
<evidence type="ECO:0000256" key="10">
    <source>
        <dbReference type="SAM" id="Phobius"/>
    </source>
</evidence>
<keyword evidence="4" id="KW-0997">Cell inner membrane</keyword>
<feature type="domain" description="ABC transmembrane type-1" evidence="12">
    <location>
        <begin position="28"/>
        <end position="307"/>
    </location>
</feature>
<evidence type="ECO:0000256" key="2">
    <source>
        <dbReference type="ARBA" id="ARBA00022448"/>
    </source>
</evidence>
<dbReference type="Proteomes" id="UP000235945">
    <property type="component" value="Unassembled WGS sequence"/>
</dbReference>
<keyword evidence="9 10" id="KW-0472">Membrane</keyword>
<reference evidence="14" key="2">
    <citation type="submission" date="2015-07" db="EMBL/GenBank/DDBJ databases">
        <authorList>
            <person name="Noorani M."/>
        </authorList>
    </citation>
    <scope>NUCLEOTIDE SEQUENCE [LARGE SCALE GENOMIC DNA]</scope>
    <source>
        <strain evidence="14">ATCC 27428</strain>
    </source>
</reference>
<proteinExistence type="predicted"/>
<evidence type="ECO:0000313" key="14">
    <source>
        <dbReference type="EMBL" id="PNE34483.1"/>
    </source>
</evidence>
<feature type="transmembrane region" description="Helical" evidence="10">
    <location>
        <begin position="68"/>
        <end position="90"/>
    </location>
</feature>
<comment type="caution">
    <text evidence="14">The sequence shown here is derived from an EMBL/GenBank/DDBJ whole genome shotgun (WGS) entry which is preliminary data.</text>
</comment>
<feature type="transmembrane region" description="Helical" evidence="10">
    <location>
        <begin position="27"/>
        <end position="48"/>
    </location>
</feature>